<feature type="region of interest" description="Disordered" evidence="1">
    <location>
        <begin position="275"/>
        <end position="334"/>
    </location>
</feature>
<feature type="region of interest" description="Disordered" evidence="1">
    <location>
        <begin position="142"/>
        <end position="199"/>
    </location>
</feature>
<protein>
    <submittedName>
        <fullName evidence="3">Uncharacterized protein</fullName>
    </submittedName>
</protein>
<feature type="region of interest" description="Disordered" evidence="1">
    <location>
        <begin position="460"/>
        <end position="481"/>
    </location>
</feature>
<accession>A0A430FNP6</accession>
<feature type="compositionally biased region" description="Low complexity" evidence="1">
    <location>
        <begin position="287"/>
        <end position="298"/>
    </location>
</feature>
<name>A0A430FNP6_9BIFI</name>
<evidence type="ECO:0000256" key="1">
    <source>
        <dbReference type="SAM" id="MobiDB-lite"/>
    </source>
</evidence>
<dbReference type="Proteomes" id="UP000287470">
    <property type="component" value="Unassembled WGS sequence"/>
</dbReference>
<feature type="compositionally biased region" description="Low complexity" evidence="1">
    <location>
        <begin position="170"/>
        <end position="193"/>
    </location>
</feature>
<dbReference type="EMBL" id="QXGK01000018">
    <property type="protein sequence ID" value="RSX54460.1"/>
    <property type="molecule type" value="Genomic_DNA"/>
</dbReference>
<gene>
    <name evidence="3" type="ORF">D2E24_1581</name>
</gene>
<dbReference type="RefSeq" id="WP_125968840.1">
    <property type="nucleotide sequence ID" value="NZ_QXGK01000018.1"/>
</dbReference>
<sequence length="592" mass="60779">MTLPGIRLATRLTATVSCAALALSLCACTSEGGRTQDDDADDATPVAGSVAVFTPSDAMTLSGDVPLNTWGSFVSALSDALQERDVARKRIVASSSGDLDEQSRAVQDYVVERVSDGTVSDEELRATTLVVAPAYDTDEATARYGDYARTPVADGDGDADAGNGSDDDAATNGTAGNGTQAGTDDGTSDGTNGDSDDDTDAAAVSRLASSLNLAREHGMHVVMLSDTVDGATPDAIVAMADAEGIGRIQARKLADKLDLDKTSADNPKAIEVLLPVTGWQETDDTDAAGTDSASSDSSGDTRSDDAAASDEASRSDAWTDTAQSDGTAGESGEDADARMGAAFAASLFKGVWSVLQPYFEDGKAFSPSGLLDAHSTDDDWSRVAFADDAGDAIASRLASDEEDVHTRIDGVIAMNDHAAQQVVASLQQLGYTGSAADINPSITISGIVENITGRKDLQRNAVPDPIKAPQADATDADDEAEAKRDLDEFNRRWPIVTGYGAYVDAMPGIVGGSQWMTALEDRAGLADDTAAVCAALNDGGTPASAGVASLGSTTVDGHKVPTVSRDLLAVSASNLKETLIDPGYISLADAGL</sequence>
<dbReference type="OrthoDB" id="3239411at2"/>
<feature type="signal peptide" evidence="2">
    <location>
        <begin position="1"/>
        <end position="27"/>
    </location>
</feature>
<feature type="compositionally biased region" description="Acidic residues" evidence="1">
    <location>
        <begin position="155"/>
        <end position="169"/>
    </location>
</feature>
<dbReference type="PROSITE" id="PS51257">
    <property type="entry name" value="PROKAR_LIPOPROTEIN"/>
    <property type="match status" value="1"/>
</dbReference>
<keyword evidence="4" id="KW-1185">Reference proteome</keyword>
<evidence type="ECO:0000256" key="2">
    <source>
        <dbReference type="SAM" id="SignalP"/>
    </source>
</evidence>
<keyword evidence="2" id="KW-0732">Signal</keyword>
<dbReference type="AlphaFoldDB" id="A0A430FNP6"/>
<organism evidence="3 4">
    <name type="scientific">Bifidobacterium samirii</name>
    <dbReference type="NCBI Taxonomy" id="2306974"/>
    <lineage>
        <taxon>Bacteria</taxon>
        <taxon>Bacillati</taxon>
        <taxon>Actinomycetota</taxon>
        <taxon>Actinomycetes</taxon>
        <taxon>Bifidobacteriales</taxon>
        <taxon>Bifidobacteriaceae</taxon>
        <taxon>Bifidobacterium</taxon>
    </lineage>
</organism>
<feature type="chain" id="PRO_5038622896" evidence="2">
    <location>
        <begin position="28"/>
        <end position="592"/>
    </location>
</feature>
<proteinExistence type="predicted"/>
<evidence type="ECO:0000313" key="3">
    <source>
        <dbReference type="EMBL" id="RSX54460.1"/>
    </source>
</evidence>
<dbReference type="Gene3D" id="3.40.50.2300">
    <property type="match status" value="3"/>
</dbReference>
<reference evidence="3 4" key="1">
    <citation type="submission" date="2018-09" db="EMBL/GenBank/DDBJ databases">
        <title>Characterization of the phylogenetic diversity of five novel species belonging to the genus Bifidobacterium.</title>
        <authorList>
            <person name="Lugli G.A."/>
            <person name="Duranti S."/>
            <person name="Milani C."/>
        </authorList>
    </citation>
    <scope>NUCLEOTIDE SEQUENCE [LARGE SCALE GENOMIC DNA]</scope>
    <source>
        <strain evidence="3 4">2033B</strain>
    </source>
</reference>
<comment type="caution">
    <text evidence="3">The sequence shown here is derived from an EMBL/GenBank/DDBJ whole genome shotgun (WGS) entry which is preliminary data.</text>
</comment>
<evidence type="ECO:0000313" key="4">
    <source>
        <dbReference type="Proteomes" id="UP000287470"/>
    </source>
</evidence>